<gene>
    <name evidence="2" type="ORF">PROQFM164_S01g002853</name>
</gene>
<protein>
    <submittedName>
        <fullName evidence="2">Genomic scaffold, ProqFM164S01</fullName>
    </submittedName>
</protein>
<name>W6QHE8_PENRF</name>
<reference evidence="2" key="1">
    <citation type="journal article" date="2014" name="Nat. Commun.">
        <title>Multiple recent horizontal transfers of a large genomic region in cheese making fungi.</title>
        <authorList>
            <person name="Cheeseman K."/>
            <person name="Ropars J."/>
            <person name="Renault P."/>
            <person name="Dupont J."/>
            <person name="Gouzy J."/>
            <person name="Branca A."/>
            <person name="Abraham A.L."/>
            <person name="Ceppi M."/>
            <person name="Conseiller E."/>
            <person name="Debuchy R."/>
            <person name="Malagnac F."/>
            <person name="Goarin A."/>
            <person name="Silar P."/>
            <person name="Lacoste S."/>
            <person name="Sallet E."/>
            <person name="Bensimon A."/>
            <person name="Giraud T."/>
            <person name="Brygoo Y."/>
        </authorList>
    </citation>
    <scope>NUCLEOTIDE SEQUENCE [LARGE SCALE GENOMIC DNA]</scope>
    <source>
        <strain evidence="2">FM164</strain>
    </source>
</reference>
<evidence type="ECO:0000259" key="1">
    <source>
        <dbReference type="Pfam" id="PF00646"/>
    </source>
</evidence>
<organism evidence="2 3">
    <name type="scientific">Penicillium roqueforti (strain FM164)</name>
    <dbReference type="NCBI Taxonomy" id="1365484"/>
    <lineage>
        <taxon>Eukaryota</taxon>
        <taxon>Fungi</taxon>
        <taxon>Dikarya</taxon>
        <taxon>Ascomycota</taxon>
        <taxon>Pezizomycotina</taxon>
        <taxon>Eurotiomycetes</taxon>
        <taxon>Eurotiomycetidae</taxon>
        <taxon>Eurotiales</taxon>
        <taxon>Aspergillaceae</taxon>
        <taxon>Penicillium</taxon>
    </lineage>
</organism>
<dbReference type="InterPro" id="IPR001810">
    <property type="entry name" value="F-box_dom"/>
</dbReference>
<proteinExistence type="predicted"/>
<accession>W6QHE8</accession>
<dbReference type="EMBL" id="HG792015">
    <property type="protein sequence ID" value="CDM29042.1"/>
    <property type="molecule type" value="Genomic_DNA"/>
</dbReference>
<evidence type="ECO:0000313" key="2">
    <source>
        <dbReference type="EMBL" id="CDM29042.1"/>
    </source>
</evidence>
<dbReference type="Pfam" id="PF00646">
    <property type="entry name" value="F-box"/>
    <property type="match status" value="1"/>
</dbReference>
<dbReference type="SUPFAM" id="SSF52047">
    <property type="entry name" value="RNI-like"/>
    <property type="match status" value="1"/>
</dbReference>
<dbReference type="OrthoDB" id="5279008at2759"/>
<evidence type="ECO:0000313" key="3">
    <source>
        <dbReference type="Proteomes" id="UP000030686"/>
    </source>
</evidence>
<dbReference type="OMA" id="TIDWMAK"/>
<sequence>MRTNIARKSGLHTLPVELVAEIVKFTESLDLCALRLTCRAIYQSSLRQFAHTFVHTLRTDLSPNSLARVEEAANDEMFCPCVRKLEIVRDSKGYLGPLSPDATSKTIYIQAWCDVIKRLSNCRSFELHNLSYTTPYAYSHGITLDEATGLVLKAIANEQIPMEYFSISIVKSRTRVFQDKLTLFDIATFGIPAFSHLKELCFAIPDAETKTIHWMAKMIQCAKSLRKLTIIFNWKCESTFLLSQLSSAGCLPELQELTFSRMSFESSAALGIFLYSIQDSIRHVTFSFVQLELGGWRSILRELGGGSYQLDSVILHSVLEANGFLNFRKIPEYSLAEISLDKRLYRPFQFCFVKTEHTGFSYSGPALPKVLQRVAALAELP</sequence>
<keyword evidence="3" id="KW-1185">Reference proteome</keyword>
<feature type="domain" description="F-box" evidence="1">
    <location>
        <begin position="13"/>
        <end position="43"/>
    </location>
</feature>
<dbReference type="AlphaFoldDB" id="W6QHE8"/>
<dbReference type="Proteomes" id="UP000030686">
    <property type="component" value="Unassembled WGS sequence"/>
</dbReference>
<dbReference type="InterPro" id="IPR036047">
    <property type="entry name" value="F-box-like_dom_sf"/>
</dbReference>
<dbReference type="SUPFAM" id="SSF81383">
    <property type="entry name" value="F-box domain"/>
    <property type="match status" value="1"/>
</dbReference>